<proteinExistence type="predicted"/>
<protein>
    <submittedName>
        <fullName evidence="1">Uncharacterized protein</fullName>
    </submittedName>
</protein>
<evidence type="ECO:0000313" key="1">
    <source>
        <dbReference type="EMBL" id="RMI29842.1"/>
    </source>
</evidence>
<reference evidence="1 2" key="1">
    <citation type="submission" date="2018-10" db="EMBL/GenBank/DDBJ databases">
        <title>Isolation from cow dung.</title>
        <authorList>
            <person name="Ling L."/>
        </authorList>
    </citation>
    <scope>NUCLEOTIDE SEQUENCE [LARGE SCALE GENOMIC DNA]</scope>
    <source>
        <strain evidence="1 2">NEAU-LL90</strain>
    </source>
</reference>
<dbReference type="RefSeq" id="WP_122190355.1">
    <property type="nucleotide sequence ID" value="NZ_RFFH01000012.1"/>
</dbReference>
<dbReference type="AlphaFoldDB" id="A0A3M2KW55"/>
<dbReference type="EMBL" id="RFFH01000012">
    <property type="protein sequence ID" value="RMI29842.1"/>
    <property type="molecule type" value="Genomic_DNA"/>
</dbReference>
<gene>
    <name evidence="1" type="ORF">EBN03_23880</name>
</gene>
<organism evidence="1 2">
    <name type="scientific">Nocardia stercoris</name>
    <dbReference type="NCBI Taxonomy" id="2483361"/>
    <lineage>
        <taxon>Bacteria</taxon>
        <taxon>Bacillati</taxon>
        <taxon>Actinomycetota</taxon>
        <taxon>Actinomycetes</taxon>
        <taxon>Mycobacteriales</taxon>
        <taxon>Nocardiaceae</taxon>
        <taxon>Nocardia</taxon>
    </lineage>
</organism>
<keyword evidence="2" id="KW-1185">Reference proteome</keyword>
<accession>A0A3M2KW55</accession>
<sequence length="67" mass="7100">MPNPADFHTAPRVTDLERVAVLSAALTEPFLLASRATARAPMIRAALPLTAAVAADRVHVVLRRSGV</sequence>
<dbReference type="Proteomes" id="UP000279275">
    <property type="component" value="Unassembled WGS sequence"/>
</dbReference>
<comment type="caution">
    <text evidence="1">The sequence shown here is derived from an EMBL/GenBank/DDBJ whole genome shotgun (WGS) entry which is preliminary data.</text>
</comment>
<name>A0A3M2KW55_9NOCA</name>
<evidence type="ECO:0000313" key="2">
    <source>
        <dbReference type="Proteomes" id="UP000279275"/>
    </source>
</evidence>